<name>A0A9P6GEJ2_9PLEO</name>
<evidence type="ECO:0000256" key="1">
    <source>
        <dbReference type="SAM" id="MobiDB-lite"/>
    </source>
</evidence>
<organism evidence="2 3">
    <name type="scientific">Paraphaeosphaeria minitans</name>
    <dbReference type="NCBI Taxonomy" id="565426"/>
    <lineage>
        <taxon>Eukaryota</taxon>
        <taxon>Fungi</taxon>
        <taxon>Dikarya</taxon>
        <taxon>Ascomycota</taxon>
        <taxon>Pezizomycotina</taxon>
        <taxon>Dothideomycetes</taxon>
        <taxon>Pleosporomycetidae</taxon>
        <taxon>Pleosporales</taxon>
        <taxon>Massarineae</taxon>
        <taxon>Didymosphaeriaceae</taxon>
        <taxon>Paraphaeosphaeria</taxon>
    </lineage>
</organism>
<comment type="caution">
    <text evidence="2">The sequence shown here is derived from an EMBL/GenBank/DDBJ whole genome shotgun (WGS) entry which is preliminary data.</text>
</comment>
<reference evidence="2" key="1">
    <citation type="journal article" date="2020" name="Mol. Plant Microbe Interact.">
        <title>Genome Sequence of the Biocontrol Agent Coniothyrium minitans strain Conio (IMI 134523).</title>
        <authorList>
            <person name="Patel D."/>
            <person name="Shittu T.A."/>
            <person name="Baroncelli R."/>
            <person name="Muthumeenakshi S."/>
            <person name="Osborne T.H."/>
            <person name="Janganan T.K."/>
            <person name="Sreenivasaprasad S."/>
        </authorList>
    </citation>
    <scope>NUCLEOTIDE SEQUENCE</scope>
    <source>
        <strain evidence="2">Conio</strain>
    </source>
</reference>
<sequence>MATTRIPLLPSPRPRPTPDDALCHGPRESCTLLQHSPPPPPPLRITTTTSTAAHHHHHIHHRAPSSSCFASPTHTTTPIAPDLPCPALPGAPSRSPVYSPTAFPFRTQVAPLHFAARLHTEADPCPESGRTDAAVDSAIPRPPCYPPGHPRPRRAGSPSLLLTRCLFRLADHSTAHITLPCPSRPRYLDTTAPLISGLCSANSGTCVLTTAPRTPQTLPRLTCPAPLRLCIDICTTEPLPVHLHISTAPSTTLLPD</sequence>
<gene>
    <name evidence="2" type="ORF">PMIN01_08307</name>
</gene>
<dbReference type="EMBL" id="WJXW01000008">
    <property type="protein sequence ID" value="KAF9733964.1"/>
    <property type="molecule type" value="Genomic_DNA"/>
</dbReference>
<feature type="compositionally biased region" description="Basic and acidic residues" evidence="1">
    <location>
        <begin position="16"/>
        <end position="27"/>
    </location>
</feature>
<proteinExistence type="predicted"/>
<feature type="region of interest" description="Disordered" evidence="1">
    <location>
        <begin position="1"/>
        <end position="28"/>
    </location>
</feature>
<evidence type="ECO:0000313" key="3">
    <source>
        <dbReference type="Proteomes" id="UP000756921"/>
    </source>
</evidence>
<feature type="region of interest" description="Disordered" evidence="1">
    <location>
        <begin position="123"/>
        <end position="153"/>
    </location>
</feature>
<feature type="compositionally biased region" description="Pro residues" evidence="1">
    <location>
        <begin position="140"/>
        <end position="149"/>
    </location>
</feature>
<accession>A0A9P6GEJ2</accession>
<dbReference type="Proteomes" id="UP000756921">
    <property type="component" value="Unassembled WGS sequence"/>
</dbReference>
<evidence type="ECO:0000313" key="2">
    <source>
        <dbReference type="EMBL" id="KAF9733964.1"/>
    </source>
</evidence>
<dbReference type="AlphaFoldDB" id="A0A9P6GEJ2"/>
<protein>
    <submittedName>
        <fullName evidence="2">Uncharacterized protein</fullName>
    </submittedName>
</protein>
<keyword evidence="3" id="KW-1185">Reference proteome</keyword>